<evidence type="ECO:0000256" key="4">
    <source>
        <dbReference type="ARBA" id="ARBA00022690"/>
    </source>
</evidence>
<dbReference type="FunFam" id="2.60.40.1930:FF:000001">
    <property type="entry name" value="CD109 isoform 3"/>
    <property type="match status" value="1"/>
</dbReference>
<proteinExistence type="inferred from homology"/>
<dbReference type="SMART" id="SM00643">
    <property type="entry name" value="C345C"/>
    <property type="match status" value="1"/>
</dbReference>
<evidence type="ECO:0000256" key="1">
    <source>
        <dbReference type="ARBA" id="ARBA00004613"/>
    </source>
</evidence>
<dbReference type="Gene3D" id="2.60.40.1930">
    <property type="match status" value="3"/>
</dbReference>
<evidence type="ECO:0000256" key="5">
    <source>
        <dbReference type="ARBA" id="ARBA00022729"/>
    </source>
</evidence>
<dbReference type="InterPro" id="IPR019742">
    <property type="entry name" value="MacrogloblnA2_CS"/>
</dbReference>
<keyword evidence="4" id="KW-0646">Protease inhibitor</keyword>
<feature type="domain" description="NTR" evidence="11">
    <location>
        <begin position="1459"/>
        <end position="1608"/>
    </location>
</feature>
<evidence type="ECO:0000256" key="8">
    <source>
        <dbReference type="ARBA" id="ARBA00023157"/>
    </source>
</evidence>
<reference evidence="12" key="2">
    <citation type="submission" date="2025-08" db="UniProtKB">
        <authorList>
            <consortium name="Ensembl"/>
        </authorList>
    </citation>
    <scope>IDENTIFICATION</scope>
</reference>
<dbReference type="InterPro" id="IPR041555">
    <property type="entry name" value="MG3"/>
</dbReference>
<dbReference type="FunFam" id="2.60.40.1940:FF:000001">
    <property type="entry name" value="Complement component C3"/>
    <property type="match status" value="1"/>
</dbReference>
<dbReference type="GeneTree" id="ENSGT00940000155739"/>
<dbReference type="Gene3D" id="2.20.130.20">
    <property type="match status" value="1"/>
</dbReference>
<evidence type="ECO:0000313" key="13">
    <source>
        <dbReference type="Proteomes" id="UP000694395"/>
    </source>
</evidence>
<dbReference type="InterPro" id="IPR011625">
    <property type="entry name" value="A2M_N_BRD"/>
</dbReference>
<dbReference type="GO" id="GO:0004867">
    <property type="term" value="F:serine-type endopeptidase inhibitor activity"/>
    <property type="evidence" value="ECO:0007669"/>
    <property type="project" value="UniProtKB-KW"/>
</dbReference>
<dbReference type="SUPFAM" id="SSF49410">
    <property type="entry name" value="Alpha-macroglobulin receptor domain"/>
    <property type="match status" value="1"/>
</dbReference>
<evidence type="ECO:0000256" key="7">
    <source>
        <dbReference type="ARBA" id="ARBA00022966"/>
    </source>
</evidence>
<dbReference type="InterPro" id="IPR011626">
    <property type="entry name" value="Alpha-macroglobulin_TED"/>
</dbReference>
<dbReference type="FunFam" id="2.60.40.10:FF:000155">
    <property type="entry name" value="complement C3 isoform X1"/>
    <property type="match status" value="1"/>
</dbReference>
<dbReference type="InterPro" id="IPR013783">
    <property type="entry name" value="Ig-like_fold"/>
</dbReference>
<reference evidence="12" key="3">
    <citation type="submission" date="2025-09" db="UniProtKB">
        <authorList>
            <consortium name="Ensembl"/>
        </authorList>
    </citation>
    <scope>IDENTIFICATION</scope>
</reference>
<dbReference type="FunFam" id="6.20.50.160:FF:000001">
    <property type="entry name" value="Complement component 4"/>
    <property type="match status" value="1"/>
</dbReference>
<dbReference type="PROSITE" id="PS50189">
    <property type="entry name" value="NTR"/>
    <property type="match status" value="1"/>
</dbReference>
<dbReference type="Proteomes" id="UP000694395">
    <property type="component" value="Chromosome 27"/>
</dbReference>
<evidence type="ECO:0000259" key="10">
    <source>
        <dbReference type="PROSITE" id="PS01178"/>
    </source>
</evidence>
<keyword evidence="13" id="KW-1185">Reference proteome</keyword>
<dbReference type="InterPro" id="IPR018081">
    <property type="entry name" value="Anaphylatoxin_comp_syst"/>
</dbReference>
<dbReference type="Gene3D" id="2.40.50.120">
    <property type="match status" value="1"/>
</dbReference>
<dbReference type="Gene3D" id="2.60.120.1540">
    <property type="match status" value="1"/>
</dbReference>
<dbReference type="GO" id="GO:0005615">
    <property type="term" value="C:extracellular space"/>
    <property type="evidence" value="ECO:0007669"/>
    <property type="project" value="InterPro"/>
</dbReference>
<dbReference type="Pfam" id="PF17790">
    <property type="entry name" value="MG1"/>
    <property type="match status" value="1"/>
</dbReference>
<keyword evidence="5" id="KW-0732">Signal</keyword>
<evidence type="ECO:0000313" key="12">
    <source>
        <dbReference type="Ensembl" id="ENSOMYP00000094323.2"/>
    </source>
</evidence>
<dbReference type="PROSITE" id="PS01177">
    <property type="entry name" value="ANAPHYLATOXIN_1"/>
    <property type="match status" value="1"/>
</dbReference>
<dbReference type="SMART" id="SM01361">
    <property type="entry name" value="A2M_recep"/>
    <property type="match status" value="1"/>
</dbReference>
<dbReference type="InterPro" id="IPR000020">
    <property type="entry name" value="Anaphylatoxin/fibulin"/>
</dbReference>
<dbReference type="InterPro" id="IPR008993">
    <property type="entry name" value="TIMP-like_OB-fold"/>
</dbReference>
<evidence type="ECO:0000256" key="6">
    <source>
        <dbReference type="ARBA" id="ARBA00022900"/>
    </source>
</evidence>
<accession>A0A8C7UGM1</accession>
<dbReference type="Pfam" id="PF17791">
    <property type="entry name" value="MG3"/>
    <property type="match status" value="1"/>
</dbReference>
<dbReference type="Gene3D" id="2.60.40.10">
    <property type="entry name" value="Immunoglobulins"/>
    <property type="match status" value="2"/>
</dbReference>
<feature type="domain" description="Anaphylatoxin-like" evidence="10">
    <location>
        <begin position="624"/>
        <end position="660"/>
    </location>
</feature>
<keyword evidence="6" id="KW-0722">Serine protease inhibitor</keyword>
<dbReference type="InterPro" id="IPR018933">
    <property type="entry name" value="Netrin_module_non-TIMP"/>
</dbReference>
<keyword evidence="9" id="KW-0325">Glycoprotein</keyword>
<evidence type="ECO:0000256" key="2">
    <source>
        <dbReference type="ARBA" id="ARBA00010952"/>
    </source>
</evidence>
<dbReference type="InterPro" id="IPR041425">
    <property type="entry name" value="C3/4/5_MG1"/>
</dbReference>
<dbReference type="InterPro" id="IPR036595">
    <property type="entry name" value="A-macroglobulin_rcpt-bd_sf"/>
</dbReference>
<dbReference type="InterPro" id="IPR009048">
    <property type="entry name" value="A-macroglobulin_rcpt-bd"/>
</dbReference>
<dbReference type="SMART" id="SM01359">
    <property type="entry name" value="A2M_N_2"/>
    <property type="match status" value="1"/>
</dbReference>
<dbReference type="SMART" id="SM01360">
    <property type="entry name" value="A2M"/>
    <property type="match status" value="1"/>
</dbReference>
<keyword evidence="7" id="KW-0882">Thioester bond</keyword>
<dbReference type="Gene3D" id="1.50.10.20">
    <property type="match status" value="1"/>
</dbReference>
<comment type="subcellular location">
    <subcellularLocation>
        <location evidence="1">Secreted</location>
    </subcellularLocation>
</comment>
<dbReference type="SMART" id="SM01419">
    <property type="entry name" value="Thiol-ester_cl"/>
    <property type="match status" value="1"/>
</dbReference>
<dbReference type="Gene3D" id="2.60.40.1940">
    <property type="match status" value="1"/>
</dbReference>
<dbReference type="FunFam" id="2.60.40.690:FF:000002">
    <property type="entry name" value="Complement C4 isoform-A"/>
    <property type="match status" value="1"/>
</dbReference>
<dbReference type="InterPro" id="IPR001599">
    <property type="entry name" value="Macroglobln_a2"/>
</dbReference>
<evidence type="ECO:0000256" key="3">
    <source>
        <dbReference type="ARBA" id="ARBA00022525"/>
    </source>
</evidence>
<dbReference type="InterPro" id="IPR001134">
    <property type="entry name" value="Netrin_domain"/>
</dbReference>
<dbReference type="InterPro" id="IPR050473">
    <property type="entry name" value="A2M/Complement_sys"/>
</dbReference>
<dbReference type="PANTHER" id="PTHR11412:SF86">
    <property type="entry name" value="COMPLEMENT C4-A-RELATED"/>
    <property type="match status" value="1"/>
</dbReference>
<dbReference type="SUPFAM" id="SSF50242">
    <property type="entry name" value="TIMP-like"/>
    <property type="match status" value="1"/>
</dbReference>
<dbReference type="Pfam" id="PF07703">
    <property type="entry name" value="A2M_BRD"/>
    <property type="match status" value="1"/>
</dbReference>
<dbReference type="PANTHER" id="PTHR11412">
    <property type="entry name" value="MACROGLOBULIN / COMPLEMENT"/>
    <property type="match status" value="1"/>
</dbReference>
<dbReference type="Pfam" id="PF00207">
    <property type="entry name" value="A2M"/>
    <property type="match status" value="1"/>
</dbReference>
<dbReference type="Pfam" id="PF01821">
    <property type="entry name" value="ANATO"/>
    <property type="match status" value="1"/>
</dbReference>
<dbReference type="PROSITE" id="PS00477">
    <property type="entry name" value="ALPHA_2_MACROGLOBULIN"/>
    <property type="match status" value="1"/>
</dbReference>
<dbReference type="SUPFAM" id="SSF48239">
    <property type="entry name" value="Terpenoid cyclases/Protein prenyltransferases"/>
    <property type="match status" value="1"/>
</dbReference>
<keyword evidence="8" id="KW-1015">Disulfide bond</keyword>
<evidence type="ECO:0000259" key="11">
    <source>
        <dbReference type="PROSITE" id="PS50189"/>
    </source>
</evidence>
<keyword evidence="3" id="KW-0964">Secreted</keyword>
<dbReference type="CDD" id="cd02896">
    <property type="entry name" value="complement_C3_C4_C5"/>
    <property type="match status" value="1"/>
</dbReference>
<dbReference type="CDD" id="cd00017">
    <property type="entry name" value="ANATO"/>
    <property type="match status" value="1"/>
</dbReference>
<name>A0A8C7UGM1_ONCMY</name>
<dbReference type="Gene3D" id="6.20.50.160">
    <property type="match status" value="1"/>
</dbReference>
<dbReference type="Ensembl" id="ENSOMYT00000102548.2">
    <property type="protein sequence ID" value="ENSOMYP00000094323.2"/>
    <property type="gene ID" value="ENSOMYG00000043016.2"/>
</dbReference>
<comment type="similarity">
    <text evidence="2">Belongs to the protease inhibitor I39 (alpha-2-macroglobulin) family.</text>
</comment>
<dbReference type="SUPFAM" id="SSF47686">
    <property type="entry name" value="Anaphylotoxins (complement system)"/>
    <property type="match status" value="1"/>
</dbReference>
<dbReference type="InterPro" id="IPR008930">
    <property type="entry name" value="Terpenoid_cyclase/PrenylTrfase"/>
</dbReference>
<dbReference type="Pfam" id="PF07677">
    <property type="entry name" value="A2M_recep"/>
    <property type="match status" value="1"/>
</dbReference>
<dbReference type="InterPro" id="IPR047565">
    <property type="entry name" value="Alpha-macroglob_thiol-ester_cl"/>
</dbReference>
<evidence type="ECO:0000256" key="9">
    <source>
        <dbReference type="ARBA" id="ARBA00023180"/>
    </source>
</evidence>
<dbReference type="Pfam" id="PF01759">
    <property type="entry name" value="NTR"/>
    <property type="match status" value="1"/>
</dbReference>
<sequence>QWCLCLITAPNIVHLGVEETVTVQLQGAIKPTQITLYFLYQTDNNKVLSVKKHVTLNEANGYQEVVKMSVRKTKTIVPYIQLAGYVFIQTDKPIYNPGENVNFRVFTLDNYLLPVEESINVKIFNSKGLLVYNQALHSSKLLQRNIMIPDVETAGHWKIVATFINHPMSNSSVEFEVREYVLPTFEVTITALKPYYLVTEESFQFSVSVRYTYGKGVNGIAYVRFGLIDREGKIIHLPGLENKTSIQDGVASITLPTEDLRGKAEKQNIQHMEGYNLYIAVTVLETASGDLEEAESTSVKIVTSPYILDMSKTKKYFTPGGKFSILATTTHPDGSPAPDLRMRASVSVTSVGGTQESKMEGSGNSKGEAVLTFEVPKLMFAEGEDKEVVVSDAKMTVSAVQSEGNSYLSVEIEHVTLEPGGTMAVTLRDITPPGTPRPAYIYYMVLSKGRVVQMNRVQRTELTTFSLPYSLDLVPSFRLVAYYFTQAPEKTTIVADSVWADVKDICKGQIEILPFKEHKPADLVTVVVRTDQGDKVALAAVDTAVYILNKNNKLTPQKMFAYMNSYDLACSMGGGRNSQSVLQDAGLTFITNWVDTENHVRNGTLDTEFLSAVNRYPDNMEKRCCQDGARFNSLGLSCESRHAKTTHKSISCRTAFLKCCRDATKLRNNIKKTRKTYSLARMDDDMDEEEAIDEVSVHLRSYFPQTWMWDIVDVDIAVPDSITTWEVQAVGISKTKGFCIAEPKPLVVFQDFFVSLRLPYSVKRNEQLQVKAVVYNYRTDSMEVTVELAWVEGLCSAGGDRGDKEVVTVPGKSAVPVYFTVVPLVIGNIPIQVEAYTKTARDQIKKDLKVTGEGELVSIQHEYNIDGNALCPCTPHVGGVMGESVENCLNLDGVDRLISLPMGCAEQTMVTMSPAIHAMRYLDTTGQWIDLKAERRDEAQAMIQAGYGRILTFKKTDGSYGAFLSTPSSVWLTAFIAKELSQCRDVISVEDSYIQQSISYLVSKQLSSGGFTDPNPLYDRTMQGGVGGFEGEVSLTAFVLIAMHHAVPLYTEGQDSEVRYAMEQAKVYLGSKLDSLERPFAVSITSYALSLTSPGGDAASTAQTKLRALAHCDNGQLSGEKRANRVPQAKAISVETTAYALLQTVAEEDVTYATHIARWLTEQRQYGGGFRSTQDTVVALEALAKYSILENDVEDLDLNVEMCHQNGRKQGVHLTKHNALTLSAFQVRLSLEFQQYSDFLSQMLFYISVVQTYRTLEKKDLFCDFYSLKVSVEGEVKYRKTADDGPELDDYYNYESEGDGNPSDEPMSRVEWFDLRTRRKRHAPQEDEEREKSLVYTVCVGGNSTGMVIVDISLLSGLKPNMQDLEENVKGTEKYIDHYDVAPNKVFLYFAKITEEPQCVAFRAKQISPMGLVQPAAAVVYDYYNPERRCTVFYSAPQKSNMISKICQDNVCSCAEGDCPKKRVTYSKQMEKETRRTFACFFPVANYVYIVKIVNSSDDGVFKHYTTILTKILQTGECSALQTGAVRDMIKRKACDEFDMKTDSNYLIMGRDGTISHTTDHSGKPVYVLDNKMWLEEIPEERKCKATKNRKACNMLKDFMVYYELNQCSI</sequence>
<dbReference type="PROSITE" id="PS01178">
    <property type="entry name" value="ANAPHYLATOXIN_2"/>
    <property type="match status" value="1"/>
</dbReference>
<protein>
    <submittedName>
        <fullName evidence="12">Complement component 4</fullName>
    </submittedName>
</protein>
<organism evidence="12 13">
    <name type="scientific">Oncorhynchus mykiss</name>
    <name type="common">Rainbow trout</name>
    <name type="synonym">Salmo gairdneri</name>
    <dbReference type="NCBI Taxonomy" id="8022"/>
    <lineage>
        <taxon>Eukaryota</taxon>
        <taxon>Metazoa</taxon>
        <taxon>Chordata</taxon>
        <taxon>Craniata</taxon>
        <taxon>Vertebrata</taxon>
        <taxon>Euteleostomi</taxon>
        <taxon>Actinopterygii</taxon>
        <taxon>Neopterygii</taxon>
        <taxon>Teleostei</taxon>
        <taxon>Protacanthopterygii</taxon>
        <taxon>Salmoniformes</taxon>
        <taxon>Salmonidae</taxon>
        <taxon>Salmoninae</taxon>
        <taxon>Oncorhynchus</taxon>
    </lineage>
</organism>
<dbReference type="Pfam" id="PF07678">
    <property type="entry name" value="TED_complement"/>
    <property type="match status" value="1"/>
</dbReference>
<dbReference type="GO" id="GO:0006956">
    <property type="term" value="P:complement activation"/>
    <property type="evidence" value="ECO:0007669"/>
    <property type="project" value="TreeGrafter"/>
</dbReference>
<reference evidence="12" key="1">
    <citation type="submission" date="2020-07" db="EMBL/GenBank/DDBJ databases">
        <title>A long reads based de novo assembly of the rainbow trout Arlee double haploid line genome.</title>
        <authorList>
            <person name="Gao G."/>
            <person name="Palti Y."/>
        </authorList>
    </citation>
    <scope>NUCLEOTIDE SEQUENCE [LARGE SCALE GENOMIC DNA]</scope>
</reference>
<dbReference type="Gene3D" id="1.20.91.20">
    <property type="entry name" value="Anaphylotoxins (complement system)"/>
    <property type="match status" value="1"/>
</dbReference>
<dbReference type="Gene3D" id="2.60.40.690">
    <property type="entry name" value="Alpha-macroglobulin, receptor-binding domain"/>
    <property type="match status" value="1"/>
</dbReference>
<dbReference type="SMART" id="SM00104">
    <property type="entry name" value="ANATO"/>
    <property type="match status" value="1"/>
</dbReference>